<evidence type="ECO:0000313" key="2">
    <source>
        <dbReference type="EMBL" id="MCY6370647.1"/>
    </source>
</evidence>
<keyword evidence="1" id="KW-1133">Transmembrane helix</keyword>
<protein>
    <submittedName>
        <fullName evidence="2">Uncharacterized protein</fullName>
    </submittedName>
</protein>
<dbReference type="EMBL" id="JAPQES010000002">
    <property type="protein sequence ID" value="MCY6370647.1"/>
    <property type="molecule type" value="Genomic_DNA"/>
</dbReference>
<name>A0ABT4CNN9_9CLOT</name>
<reference evidence="2" key="1">
    <citation type="submission" date="2022-12" db="EMBL/GenBank/DDBJ databases">
        <authorList>
            <person name="Wang J."/>
        </authorList>
    </citation>
    <scope>NUCLEOTIDE SEQUENCE</scope>
    <source>
        <strain evidence="2">HY-42-06</strain>
    </source>
</reference>
<accession>A0ABT4CNN9</accession>
<organism evidence="2 3">
    <name type="scientific">Clostridium ganghwense</name>
    <dbReference type="NCBI Taxonomy" id="312089"/>
    <lineage>
        <taxon>Bacteria</taxon>
        <taxon>Bacillati</taxon>
        <taxon>Bacillota</taxon>
        <taxon>Clostridia</taxon>
        <taxon>Eubacteriales</taxon>
        <taxon>Clostridiaceae</taxon>
        <taxon>Clostridium</taxon>
    </lineage>
</organism>
<sequence>MKKNMSPLLNIGLLMFVIYVLIDKFIAPLSDWIAIPALLIAIALIIIGRLRSKNDNKQTK</sequence>
<proteinExistence type="predicted"/>
<comment type="caution">
    <text evidence="2">The sequence shown here is derived from an EMBL/GenBank/DDBJ whole genome shotgun (WGS) entry which is preliminary data.</text>
</comment>
<gene>
    <name evidence="2" type="ORF">OXH55_08385</name>
</gene>
<evidence type="ECO:0000256" key="1">
    <source>
        <dbReference type="SAM" id="Phobius"/>
    </source>
</evidence>
<feature type="transmembrane region" description="Helical" evidence="1">
    <location>
        <begin position="32"/>
        <end position="50"/>
    </location>
</feature>
<keyword evidence="1" id="KW-0472">Membrane</keyword>
<evidence type="ECO:0000313" key="3">
    <source>
        <dbReference type="Proteomes" id="UP001079657"/>
    </source>
</evidence>
<feature type="transmembrane region" description="Helical" evidence="1">
    <location>
        <begin position="7"/>
        <end position="26"/>
    </location>
</feature>
<keyword evidence="1" id="KW-0812">Transmembrane</keyword>
<keyword evidence="3" id="KW-1185">Reference proteome</keyword>
<dbReference type="Proteomes" id="UP001079657">
    <property type="component" value="Unassembled WGS sequence"/>
</dbReference>